<sequence>MRRLFVILVGLAASIAAGVVFLVVAGLFVPATRELAADFSLGGMLALFAALVSSDAPDRVWSAVALAFWTVATALVVLPPVLAAIIGEVAGLRSFVWYSGAAGLLTAAIAWLGHAASHGPDSAETKLLLLLFLTGAVAGWVYWAIAGKMAGAARSPAA</sequence>
<evidence type="ECO:0000313" key="3">
    <source>
        <dbReference type="Proteomes" id="UP001205890"/>
    </source>
</evidence>
<evidence type="ECO:0000256" key="1">
    <source>
        <dbReference type="SAM" id="Phobius"/>
    </source>
</evidence>
<evidence type="ECO:0008006" key="4">
    <source>
        <dbReference type="Google" id="ProtNLM"/>
    </source>
</evidence>
<keyword evidence="3" id="KW-1185">Reference proteome</keyword>
<evidence type="ECO:0000313" key="2">
    <source>
        <dbReference type="EMBL" id="MCP8939788.1"/>
    </source>
</evidence>
<dbReference type="RefSeq" id="WP_254743734.1">
    <property type="nucleotide sequence ID" value="NZ_JANCLU010000014.1"/>
</dbReference>
<dbReference type="Proteomes" id="UP001205890">
    <property type="component" value="Unassembled WGS sequence"/>
</dbReference>
<keyword evidence="1" id="KW-1133">Transmembrane helix</keyword>
<feature type="transmembrane region" description="Helical" evidence="1">
    <location>
        <begin position="95"/>
        <end position="115"/>
    </location>
</feature>
<dbReference type="EMBL" id="JANCLU010000014">
    <property type="protein sequence ID" value="MCP8939788.1"/>
    <property type="molecule type" value="Genomic_DNA"/>
</dbReference>
<feature type="transmembrane region" description="Helical" evidence="1">
    <location>
        <begin position="127"/>
        <end position="145"/>
    </location>
</feature>
<organism evidence="2 3">
    <name type="scientific">Alsobacter ponti</name>
    <dbReference type="NCBI Taxonomy" id="2962936"/>
    <lineage>
        <taxon>Bacteria</taxon>
        <taxon>Pseudomonadati</taxon>
        <taxon>Pseudomonadota</taxon>
        <taxon>Alphaproteobacteria</taxon>
        <taxon>Hyphomicrobiales</taxon>
        <taxon>Alsobacteraceae</taxon>
        <taxon>Alsobacter</taxon>
    </lineage>
</organism>
<feature type="transmembrane region" description="Helical" evidence="1">
    <location>
        <begin position="6"/>
        <end position="28"/>
    </location>
</feature>
<accession>A0ABT1LFW6</accession>
<name>A0ABT1LFW6_9HYPH</name>
<keyword evidence="1" id="KW-0472">Membrane</keyword>
<comment type="caution">
    <text evidence="2">The sequence shown here is derived from an EMBL/GenBank/DDBJ whole genome shotgun (WGS) entry which is preliminary data.</text>
</comment>
<reference evidence="2 3" key="1">
    <citation type="submission" date="2022-07" db="EMBL/GenBank/DDBJ databases">
        <authorList>
            <person name="Li W.-J."/>
            <person name="Deng Q.-Q."/>
        </authorList>
    </citation>
    <scope>NUCLEOTIDE SEQUENCE [LARGE SCALE GENOMIC DNA]</scope>
    <source>
        <strain evidence="2 3">SYSU M60028</strain>
    </source>
</reference>
<protein>
    <recommendedName>
        <fullName evidence="4">DUF4175 domain-containing protein</fullName>
    </recommendedName>
</protein>
<feature type="transmembrane region" description="Helical" evidence="1">
    <location>
        <begin position="60"/>
        <end position="83"/>
    </location>
</feature>
<proteinExistence type="predicted"/>
<gene>
    <name evidence="2" type="ORF">NK718_14765</name>
</gene>
<keyword evidence="1" id="KW-0812">Transmembrane</keyword>